<gene>
    <name evidence="7" type="primary">pchA_1</name>
    <name evidence="7" type="ORF">SDC9_181587</name>
</gene>
<dbReference type="SUPFAM" id="SSF56322">
    <property type="entry name" value="ADC synthase"/>
    <property type="match status" value="1"/>
</dbReference>
<comment type="catalytic activity">
    <reaction evidence="1">
        <text>chorismate = isochorismate</text>
        <dbReference type="Rhea" id="RHEA:18985"/>
        <dbReference type="ChEBI" id="CHEBI:29748"/>
        <dbReference type="ChEBI" id="CHEBI:29780"/>
        <dbReference type="EC" id="5.4.4.2"/>
    </reaction>
</comment>
<feature type="domain" description="Chorismate-utilising enzyme C-terminal" evidence="6">
    <location>
        <begin position="2"/>
        <end position="184"/>
    </location>
</feature>
<evidence type="ECO:0000256" key="5">
    <source>
        <dbReference type="ARBA" id="ARBA00041564"/>
    </source>
</evidence>
<dbReference type="PANTHER" id="PTHR42839:SF2">
    <property type="entry name" value="ISOCHORISMATE SYNTHASE ENTC"/>
    <property type="match status" value="1"/>
</dbReference>
<dbReference type="EMBL" id="VSSQ01086956">
    <property type="protein sequence ID" value="MPN34094.1"/>
    <property type="molecule type" value="Genomic_DNA"/>
</dbReference>
<proteinExistence type="inferred from homology"/>
<evidence type="ECO:0000259" key="6">
    <source>
        <dbReference type="Pfam" id="PF00425"/>
    </source>
</evidence>
<accession>A0A645HDC1</accession>
<organism evidence="7">
    <name type="scientific">bioreactor metagenome</name>
    <dbReference type="NCBI Taxonomy" id="1076179"/>
    <lineage>
        <taxon>unclassified sequences</taxon>
        <taxon>metagenomes</taxon>
        <taxon>ecological metagenomes</taxon>
    </lineage>
</organism>
<evidence type="ECO:0000256" key="1">
    <source>
        <dbReference type="ARBA" id="ARBA00000799"/>
    </source>
</evidence>
<dbReference type="InterPro" id="IPR015890">
    <property type="entry name" value="Chorismate_C"/>
</dbReference>
<dbReference type="InterPro" id="IPR004561">
    <property type="entry name" value="IsoChor_synthase"/>
</dbReference>
<dbReference type="PANTHER" id="PTHR42839">
    <property type="entry name" value="ISOCHORISMATE SYNTHASE ENTC"/>
    <property type="match status" value="1"/>
</dbReference>
<comment type="caution">
    <text evidence="7">The sequence shown here is derived from an EMBL/GenBank/DDBJ whole genome shotgun (WGS) entry which is preliminary data.</text>
</comment>
<evidence type="ECO:0000256" key="4">
    <source>
        <dbReference type="ARBA" id="ARBA00023235"/>
    </source>
</evidence>
<reference evidence="7" key="1">
    <citation type="submission" date="2019-08" db="EMBL/GenBank/DDBJ databases">
        <authorList>
            <person name="Kucharzyk K."/>
            <person name="Murdoch R.W."/>
            <person name="Higgins S."/>
            <person name="Loffler F."/>
        </authorList>
    </citation>
    <scope>NUCLEOTIDE SEQUENCE</scope>
</reference>
<dbReference type="Pfam" id="PF00425">
    <property type="entry name" value="Chorismate_bind"/>
    <property type="match status" value="1"/>
</dbReference>
<evidence type="ECO:0000313" key="7">
    <source>
        <dbReference type="EMBL" id="MPN34094.1"/>
    </source>
</evidence>
<dbReference type="GO" id="GO:0008909">
    <property type="term" value="F:isochorismate synthase activity"/>
    <property type="evidence" value="ECO:0007669"/>
    <property type="project" value="UniProtKB-EC"/>
</dbReference>
<comment type="similarity">
    <text evidence="2">Belongs to the isochorismate synthase family.</text>
</comment>
<protein>
    <recommendedName>
        <fullName evidence="3">isochorismate synthase</fullName>
        <ecNumber evidence="3">5.4.4.2</ecNumber>
    </recommendedName>
    <alternativeName>
        <fullName evidence="5">Isochorismate mutase</fullName>
    </alternativeName>
</protein>
<evidence type="ECO:0000256" key="2">
    <source>
        <dbReference type="ARBA" id="ARBA00005297"/>
    </source>
</evidence>
<name>A0A645HDC1_9ZZZZ</name>
<dbReference type="EC" id="5.4.4.2" evidence="3"/>
<dbReference type="InterPro" id="IPR005801">
    <property type="entry name" value="ADC_synthase"/>
</dbReference>
<keyword evidence="4 7" id="KW-0413">Isomerase</keyword>
<dbReference type="Gene3D" id="3.60.120.10">
    <property type="entry name" value="Anthranilate synthase"/>
    <property type="match status" value="1"/>
</dbReference>
<dbReference type="NCBIfam" id="TIGR00543">
    <property type="entry name" value="isochor_syn"/>
    <property type="match status" value="1"/>
</dbReference>
<evidence type="ECO:0000256" key="3">
    <source>
        <dbReference type="ARBA" id="ARBA00012824"/>
    </source>
</evidence>
<dbReference type="AlphaFoldDB" id="A0A645HDC1"/>
<sequence length="197" mass="20563">MLGATPERLVRRRGLRVDSDALAGTLAKAAGAAADLLASAKDRREHQLVCQGVAEALAPLCSPLSVPGSPQIRELKRLYHLATPIEGQLRQPTHVIDLVARLHPTPATGGTPRAAAFEIIAAAESTPRGWYAAPVGWFDASGDGEFVVALRSGLLAGDRAYVFAGAGIVAGSVAEQELAETELKQRVMLRALGAAAD</sequence>